<dbReference type="Gene3D" id="3.40.640.10">
    <property type="entry name" value="Type I PLP-dependent aspartate aminotransferase-like (Major domain)"/>
    <property type="match status" value="1"/>
</dbReference>
<keyword evidence="1 4" id="KW-0663">Pyridoxal phosphate</keyword>
<dbReference type="PANTHER" id="PTHR30244">
    <property type="entry name" value="TRANSAMINASE"/>
    <property type="match status" value="1"/>
</dbReference>
<comment type="caution">
    <text evidence="6">The sequence shown here is derived from an EMBL/GenBank/DDBJ whole genome shotgun (WGS) entry which is preliminary data.</text>
</comment>
<evidence type="ECO:0000256" key="1">
    <source>
        <dbReference type="ARBA" id="ARBA00022898"/>
    </source>
</evidence>
<reference evidence="6 7" key="1">
    <citation type="journal article" date="2016" name="Nat. Commun.">
        <title>Thousands of microbial genomes shed light on interconnected biogeochemical processes in an aquifer system.</title>
        <authorList>
            <person name="Anantharaman K."/>
            <person name="Brown C.T."/>
            <person name="Hug L.A."/>
            <person name="Sharon I."/>
            <person name="Castelle C.J."/>
            <person name="Probst A.J."/>
            <person name="Thomas B.C."/>
            <person name="Singh A."/>
            <person name="Wilkins M.J."/>
            <person name="Karaoz U."/>
            <person name="Brodie E.L."/>
            <person name="Williams K.H."/>
            <person name="Hubbard S.S."/>
            <person name="Banfield J.F."/>
        </authorList>
    </citation>
    <scope>NUCLEOTIDE SEQUENCE [LARGE SCALE GENOMIC DNA]</scope>
</reference>
<dbReference type="InterPro" id="IPR015422">
    <property type="entry name" value="PyrdxlP-dep_Trfase_small"/>
</dbReference>
<organism evidence="6 7">
    <name type="scientific">Candidatus Gottesmanbacteria bacterium RIFCSPLOWO2_01_FULL_39_12b</name>
    <dbReference type="NCBI Taxonomy" id="1798388"/>
    <lineage>
        <taxon>Bacteria</taxon>
        <taxon>Candidatus Gottesmaniibacteriota</taxon>
    </lineage>
</organism>
<protein>
    <recommendedName>
        <fullName evidence="8">Erythromycin biosynthesis sensory transduction protein eryC1</fullName>
    </recommendedName>
</protein>
<proteinExistence type="inferred from homology"/>
<dbReference type="SUPFAM" id="SSF53383">
    <property type="entry name" value="PLP-dependent transferases"/>
    <property type="match status" value="1"/>
</dbReference>
<dbReference type="GO" id="GO:0008483">
    <property type="term" value="F:transaminase activity"/>
    <property type="evidence" value="ECO:0007669"/>
    <property type="project" value="TreeGrafter"/>
</dbReference>
<dbReference type="InterPro" id="IPR015421">
    <property type="entry name" value="PyrdxlP-dep_Trfase_major"/>
</dbReference>
<dbReference type="AlphaFoldDB" id="A0A1F6AN79"/>
<evidence type="ECO:0000256" key="3">
    <source>
        <dbReference type="PIRSR" id="PIRSR000390-1"/>
    </source>
</evidence>
<dbReference type="GO" id="GO:0000271">
    <property type="term" value="P:polysaccharide biosynthetic process"/>
    <property type="evidence" value="ECO:0007669"/>
    <property type="project" value="TreeGrafter"/>
</dbReference>
<dbReference type="Proteomes" id="UP000176609">
    <property type="component" value="Unassembled WGS sequence"/>
</dbReference>
<name>A0A1F6AN79_9BACT</name>
<dbReference type="InterPro" id="IPR015424">
    <property type="entry name" value="PyrdxlP-dep_Trfase"/>
</dbReference>
<dbReference type="PANTHER" id="PTHR30244:SF36">
    <property type="entry name" value="3-OXO-GLUCOSE-6-PHOSPHATE:GLUTAMATE AMINOTRANSFERASE"/>
    <property type="match status" value="1"/>
</dbReference>
<evidence type="ECO:0000256" key="5">
    <source>
        <dbReference type="RuleBase" id="RU004508"/>
    </source>
</evidence>
<dbReference type="GO" id="GO:0030170">
    <property type="term" value="F:pyridoxal phosphate binding"/>
    <property type="evidence" value="ECO:0007669"/>
    <property type="project" value="TreeGrafter"/>
</dbReference>
<accession>A0A1F6AN79</accession>
<evidence type="ECO:0000313" key="7">
    <source>
        <dbReference type="Proteomes" id="UP000176609"/>
    </source>
</evidence>
<gene>
    <name evidence="6" type="ORF">A2960_04035</name>
</gene>
<feature type="modified residue" description="N6-(pyridoxal phosphate)lysine" evidence="4">
    <location>
        <position position="194"/>
    </location>
</feature>
<dbReference type="EMBL" id="MFJR01000013">
    <property type="protein sequence ID" value="OGG26136.1"/>
    <property type="molecule type" value="Genomic_DNA"/>
</dbReference>
<comment type="similarity">
    <text evidence="2 5">Belongs to the DegT/DnrJ/EryC1 family.</text>
</comment>
<dbReference type="Gene3D" id="3.90.1150.10">
    <property type="entry name" value="Aspartate Aminotransferase, domain 1"/>
    <property type="match status" value="1"/>
</dbReference>
<dbReference type="PIRSF" id="PIRSF000390">
    <property type="entry name" value="PLP_StrS"/>
    <property type="match status" value="1"/>
</dbReference>
<feature type="active site" description="Proton acceptor" evidence="3">
    <location>
        <position position="194"/>
    </location>
</feature>
<evidence type="ECO:0000256" key="4">
    <source>
        <dbReference type="PIRSR" id="PIRSR000390-2"/>
    </source>
</evidence>
<sequence>MIPVFDITRQNKILKRELSLVFSDVIQKGVFILGKHVSDFETAFAKYIGSFYAVGVASGTDALSLALLALGIKPGDEVVVPANSYPTAFAITAIGAVAKLVDIGKETFNIDPKMLSSAITKKTKAIIVVHLYGQPADMQAIIKISKEFNIPVVEDCAQAHGAEVKVQKSLKEKTEWKKVGSLGDVGCFSFYPTKNLGCFGDGGMVVTNNPDIYKKVKLLRMYGEESRYNSILIGRNSRLDEIQAAVLLVKLKYLDKWNERRREIAELYHLLTPPPGRSPSATFQVSLRPTIILPYEAPYVRHVYHLYVIRVKKRDELKSYLDKIGIKTAIHYPVPIHFVPSMKYLVDQKGDFPESETACNEILSLPMFPELTDDEVQQVAEKTIKFLK</sequence>
<dbReference type="Pfam" id="PF01041">
    <property type="entry name" value="DegT_DnrJ_EryC1"/>
    <property type="match status" value="1"/>
</dbReference>
<evidence type="ECO:0000313" key="6">
    <source>
        <dbReference type="EMBL" id="OGG26136.1"/>
    </source>
</evidence>
<dbReference type="InterPro" id="IPR000653">
    <property type="entry name" value="DegT/StrS_aminotransferase"/>
</dbReference>
<dbReference type="CDD" id="cd00616">
    <property type="entry name" value="AHBA_syn"/>
    <property type="match status" value="1"/>
</dbReference>
<evidence type="ECO:0000256" key="2">
    <source>
        <dbReference type="ARBA" id="ARBA00037999"/>
    </source>
</evidence>
<evidence type="ECO:0008006" key="8">
    <source>
        <dbReference type="Google" id="ProtNLM"/>
    </source>
</evidence>